<protein>
    <submittedName>
        <fullName evidence="2">Uncharacterized protein</fullName>
    </submittedName>
</protein>
<gene>
    <name evidence="2" type="ORF">HFP15_18875</name>
</gene>
<dbReference type="RefSeq" id="WP_168517413.1">
    <property type="nucleotide sequence ID" value="NZ_JAAXLS010000012.1"/>
</dbReference>
<reference evidence="2 3" key="1">
    <citation type="submission" date="2020-04" db="EMBL/GenBank/DDBJ databases">
        <title>Novel species.</title>
        <authorList>
            <person name="Teo W.F.A."/>
            <person name="Lipun K."/>
            <person name="Srisuk N."/>
            <person name="Duangmal K."/>
        </authorList>
    </citation>
    <scope>NUCLEOTIDE SEQUENCE [LARGE SCALE GENOMIC DNA]</scope>
    <source>
        <strain evidence="2 3">K13G38</strain>
    </source>
</reference>
<feature type="region of interest" description="Disordered" evidence="1">
    <location>
        <begin position="1"/>
        <end position="113"/>
    </location>
</feature>
<evidence type="ECO:0000256" key="1">
    <source>
        <dbReference type="SAM" id="MobiDB-lite"/>
    </source>
</evidence>
<dbReference type="Proteomes" id="UP000715441">
    <property type="component" value="Unassembled WGS sequence"/>
</dbReference>
<evidence type="ECO:0000313" key="3">
    <source>
        <dbReference type="Proteomes" id="UP000715441"/>
    </source>
</evidence>
<proteinExistence type="predicted"/>
<organism evidence="2 3">
    <name type="scientific">Amycolatopsis acididurans</name>
    <dbReference type="NCBI Taxonomy" id="2724524"/>
    <lineage>
        <taxon>Bacteria</taxon>
        <taxon>Bacillati</taxon>
        <taxon>Actinomycetota</taxon>
        <taxon>Actinomycetes</taxon>
        <taxon>Pseudonocardiales</taxon>
        <taxon>Pseudonocardiaceae</taxon>
        <taxon>Amycolatopsis</taxon>
    </lineage>
</organism>
<evidence type="ECO:0000313" key="2">
    <source>
        <dbReference type="EMBL" id="NKQ54951.1"/>
    </source>
</evidence>
<dbReference type="EMBL" id="JAAXLS010000012">
    <property type="protein sequence ID" value="NKQ54951.1"/>
    <property type="molecule type" value="Genomic_DNA"/>
</dbReference>
<sequence length="188" mass="19411">MTNTEQEPTDLDTAAEQLAKEAATGVAPTGNWEPNTPPPVAAPTGNWEPNTPPPVAAPTGNWEPNTPPPVAAPTGNWEPNTPPPVAAPTGNWEPNTPPPNGAAPAPTPAPAAPAAQGAWVYGRQITQLFASSTHPGVWAFVGGVGWRRLASSEVGRSPLTTLALLAKTNGLAVSYHEDAYGQIDELQV</sequence>
<name>A0ABX1J592_9PSEU</name>
<keyword evidence="3" id="KW-1185">Reference proteome</keyword>
<feature type="compositionally biased region" description="Pro residues" evidence="1">
    <location>
        <begin position="95"/>
        <end position="111"/>
    </location>
</feature>
<accession>A0ABX1J592</accession>
<comment type="caution">
    <text evidence="2">The sequence shown here is derived from an EMBL/GenBank/DDBJ whole genome shotgun (WGS) entry which is preliminary data.</text>
</comment>